<evidence type="ECO:0000256" key="1">
    <source>
        <dbReference type="SAM" id="Phobius"/>
    </source>
</evidence>
<dbReference type="Proteomes" id="UP000034504">
    <property type="component" value="Unassembled WGS sequence"/>
</dbReference>
<protein>
    <submittedName>
        <fullName evidence="2">Uncharacterized protein</fullName>
    </submittedName>
</protein>
<organism evidence="2 3">
    <name type="scientific">candidate division WWE3 bacterium GW2011_GWC2_44_9</name>
    <dbReference type="NCBI Taxonomy" id="1619125"/>
    <lineage>
        <taxon>Bacteria</taxon>
        <taxon>Katanobacteria</taxon>
    </lineage>
</organism>
<dbReference type="AlphaFoldDB" id="A0A0G1KMJ3"/>
<reference evidence="2 3" key="1">
    <citation type="journal article" date="2015" name="Nature">
        <title>rRNA introns, odd ribosomes, and small enigmatic genomes across a large radiation of phyla.</title>
        <authorList>
            <person name="Brown C.T."/>
            <person name="Hug L.A."/>
            <person name="Thomas B.C."/>
            <person name="Sharon I."/>
            <person name="Castelle C.J."/>
            <person name="Singh A."/>
            <person name="Wilkins M.J."/>
            <person name="Williams K.H."/>
            <person name="Banfield J.F."/>
        </authorList>
    </citation>
    <scope>NUCLEOTIDE SEQUENCE [LARGE SCALE GENOMIC DNA]</scope>
</reference>
<sequence>MPENADSSNGRGAGRAGLVAVAGISALVCVALVLNTALIIAKRSTNTTAYDCPTYSTLEETWQLPKSQRMGYPYQDIVTKELKIYDVAANSSKNTGIKSSGYAGALGYGERIPMHSPNMYYTAYIDPSRNSSLWVISNETLEKARVPNSDFTSYITAWSPNSSKLIYYIDGGGTISSVKNGPTPWETTERFISPKTKGFVLFDVTSGRTTNLWPVESIDSFIDNERILIRTGGWDSKKFVAFNTRTFEADYSTFSGSYEDLGVGQINFSSDGKLWTYTYSSDPTTDASIIVAQIPTITGKGPIDKGKWADFQWPRFSPNGEKLVYQRKVGYKYPGRPEFDLQVVDLKTMQNKTITRGDNAIWSGNTMLIASKLVSSTSPDTKLFIYDLETNQETYIE</sequence>
<evidence type="ECO:0000313" key="3">
    <source>
        <dbReference type="Proteomes" id="UP000034504"/>
    </source>
</evidence>
<dbReference type="Gene3D" id="2.120.10.30">
    <property type="entry name" value="TolB, C-terminal domain"/>
    <property type="match status" value="1"/>
</dbReference>
<evidence type="ECO:0000313" key="2">
    <source>
        <dbReference type="EMBL" id="KKT84916.1"/>
    </source>
</evidence>
<name>A0A0G1KMJ3_UNCKA</name>
<feature type="transmembrane region" description="Helical" evidence="1">
    <location>
        <begin position="12"/>
        <end position="34"/>
    </location>
</feature>
<keyword evidence="1" id="KW-0472">Membrane</keyword>
<dbReference type="InterPro" id="IPR011042">
    <property type="entry name" value="6-blade_b-propeller_TolB-like"/>
</dbReference>
<gene>
    <name evidence="2" type="ORF">UW82_C0006G0006</name>
</gene>
<keyword evidence="1" id="KW-0812">Transmembrane</keyword>
<dbReference type="EMBL" id="LCJU01000006">
    <property type="protein sequence ID" value="KKT84916.1"/>
    <property type="molecule type" value="Genomic_DNA"/>
</dbReference>
<comment type="caution">
    <text evidence="2">The sequence shown here is derived from an EMBL/GenBank/DDBJ whole genome shotgun (WGS) entry which is preliminary data.</text>
</comment>
<keyword evidence="1" id="KW-1133">Transmembrane helix</keyword>
<dbReference type="SUPFAM" id="SSF82171">
    <property type="entry name" value="DPP6 N-terminal domain-like"/>
    <property type="match status" value="1"/>
</dbReference>
<accession>A0A0G1KMJ3</accession>
<proteinExistence type="predicted"/>